<name>A0A952FPF8_9PROT</name>
<comment type="caution">
    <text evidence="1">The sequence shown here is derived from an EMBL/GenBank/DDBJ whole genome shotgun (WGS) entry which is preliminary data.</text>
</comment>
<accession>A0A952FPF8</accession>
<feature type="non-terminal residue" evidence="1">
    <location>
        <position position="45"/>
    </location>
</feature>
<organism evidence="1 2">
    <name type="scientific">Inquilinus limosus</name>
    <dbReference type="NCBI Taxonomy" id="171674"/>
    <lineage>
        <taxon>Bacteria</taxon>
        <taxon>Pseudomonadati</taxon>
        <taxon>Pseudomonadota</taxon>
        <taxon>Alphaproteobacteria</taxon>
        <taxon>Rhodospirillales</taxon>
        <taxon>Rhodospirillaceae</taxon>
        <taxon>Inquilinus</taxon>
    </lineage>
</organism>
<evidence type="ECO:0000313" key="1">
    <source>
        <dbReference type="EMBL" id="MBW8725914.1"/>
    </source>
</evidence>
<gene>
    <name evidence="1" type="ORF">JF625_12270</name>
</gene>
<dbReference type="Proteomes" id="UP000700706">
    <property type="component" value="Unassembled WGS sequence"/>
</dbReference>
<dbReference type="EMBL" id="JAEKLZ010000189">
    <property type="protein sequence ID" value="MBW8725914.1"/>
    <property type="molecule type" value="Genomic_DNA"/>
</dbReference>
<proteinExistence type="predicted"/>
<sequence length="45" mass="5167">MADETPRYSVFIEGETLDLCVPSEQAITDGWADWFNDAKTTRWLS</sequence>
<evidence type="ECO:0000313" key="2">
    <source>
        <dbReference type="Proteomes" id="UP000700706"/>
    </source>
</evidence>
<reference evidence="1" key="1">
    <citation type="submission" date="2020-06" db="EMBL/GenBank/DDBJ databases">
        <title>Stable isotope informed genome-resolved metagenomics uncovers potential trophic interactions in rhizosphere soil.</title>
        <authorList>
            <person name="Starr E.P."/>
            <person name="Shi S."/>
            <person name="Blazewicz S.J."/>
            <person name="Koch B.J."/>
            <person name="Probst A.J."/>
            <person name="Hungate B.A."/>
            <person name="Pett-Ridge J."/>
            <person name="Firestone M.K."/>
            <person name="Banfield J.F."/>
        </authorList>
    </citation>
    <scope>NUCLEOTIDE SEQUENCE</scope>
    <source>
        <strain evidence="1">YM_69_17</strain>
    </source>
</reference>
<protein>
    <submittedName>
        <fullName evidence="1">Uncharacterized protein</fullName>
    </submittedName>
</protein>
<dbReference type="AlphaFoldDB" id="A0A952FPF8"/>